<organism evidence="11">
    <name type="scientific">Mytilinidion resinicola</name>
    <dbReference type="NCBI Taxonomy" id="574789"/>
    <lineage>
        <taxon>Eukaryota</taxon>
        <taxon>Fungi</taxon>
        <taxon>Dikarya</taxon>
        <taxon>Ascomycota</taxon>
        <taxon>Pezizomycotina</taxon>
        <taxon>Dothideomycetes</taxon>
        <taxon>Pleosporomycetidae</taxon>
        <taxon>Mytilinidiales</taxon>
        <taxon>Mytilinidiaceae</taxon>
        <taxon>Mytilinidion</taxon>
    </lineage>
</organism>
<comment type="subcellular location">
    <subcellularLocation>
        <location evidence="1">Mitochondrion inner membrane</location>
    </subcellularLocation>
</comment>
<keyword evidence="9" id="KW-0175">Coiled coil</keyword>
<keyword evidence="4" id="KW-0812">Transmembrane</keyword>
<dbReference type="PANTHER" id="PTHR31586">
    <property type="entry name" value="CYTOCHROME C OXIDASE PROTEIN 20"/>
    <property type="match status" value="1"/>
</dbReference>
<dbReference type="OrthoDB" id="14603at2759"/>
<comment type="similarity">
    <text evidence="2">Belongs to the COX20 family.</text>
</comment>
<dbReference type="GO" id="GO:0033617">
    <property type="term" value="P:mitochondrial respiratory chain complex IV assembly"/>
    <property type="evidence" value="ECO:0007669"/>
    <property type="project" value="InterPro"/>
</dbReference>
<dbReference type="AlphaFoldDB" id="A0A6A6Z3J8"/>
<protein>
    <recommendedName>
        <fullName evidence="3">Cytochrome c oxidase assembly protein COX20, mitochondrial</fullName>
    </recommendedName>
</protein>
<dbReference type="Proteomes" id="UP000504636">
    <property type="component" value="Unplaced"/>
</dbReference>
<feature type="coiled-coil region" evidence="9">
    <location>
        <begin position="132"/>
        <end position="174"/>
    </location>
</feature>
<evidence type="ECO:0000256" key="10">
    <source>
        <dbReference type="SAM" id="MobiDB-lite"/>
    </source>
</evidence>
<gene>
    <name evidence="11 13" type="ORF">BDZ99DRAFT_515598</name>
</gene>
<dbReference type="RefSeq" id="XP_033581791.1">
    <property type="nucleotide sequence ID" value="XM_033724986.1"/>
</dbReference>
<reference evidence="11 13" key="1">
    <citation type="journal article" date="2020" name="Stud. Mycol.">
        <title>101 Dothideomycetes genomes: a test case for predicting lifestyles and emergence of pathogens.</title>
        <authorList>
            <person name="Haridas S."/>
            <person name="Albert R."/>
            <person name="Binder M."/>
            <person name="Bloem J."/>
            <person name="Labutti K."/>
            <person name="Salamov A."/>
            <person name="Andreopoulos B."/>
            <person name="Baker S."/>
            <person name="Barry K."/>
            <person name="Bills G."/>
            <person name="Bluhm B."/>
            <person name="Cannon C."/>
            <person name="Castanera R."/>
            <person name="Culley D."/>
            <person name="Daum C."/>
            <person name="Ezra D."/>
            <person name="Gonzalez J."/>
            <person name="Henrissat B."/>
            <person name="Kuo A."/>
            <person name="Liang C."/>
            <person name="Lipzen A."/>
            <person name="Lutzoni F."/>
            <person name="Magnuson J."/>
            <person name="Mondo S."/>
            <person name="Nolan M."/>
            <person name="Ohm R."/>
            <person name="Pangilinan J."/>
            <person name="Park H.-J."/>
            <person name="Ramirez L."/>
            <person name="Alfaro M."/>
            <person name="Sun H."/>
            <person name="Tritt A."/>
            <person name="Yoshinaga Y."/>
            <person name="Zwiers L.-H."/>
            <person name="Turgeon B."/>
            <person name="Goodwin S."/>
            <person name="Spatafora J."/>
            <person name="Crous P."/>
            <person name="Grigoriev I."/>
        </authorList>
    </citation>
    <scope>NUCLEOTIDE SEQUENCE</scope>
    <source>
        <strain evidence="11 13">CBS 304.34</strain>
    </source>
</reference>
<evidence type="ECO:0000313" key="13">
    <source>
        <dbReference type="RefSeq" id="XP_033581791.1"/>
    </source>
</evidence>
<reference evidence="13" key="3">
    <citation type="submission" date="2025-04" db="UniProtKB">
        <authorList>
            <consortium name="RefSeq"/>
        </authorList>
    </citation>
    <scope>IDENTIFICATION</scope>
    <source>
        <strain evidence="13">CBS 304.34</strain>
    </source>
</reference>
<evidence type="ECO:0000256" key="6">
    <source>
        <dbReference type="ARBA" id="ARBA00022989"/>
    </source>
</evidence>
<keyword evidence="5" id="KW-0999">Mitochondrion inner membrane</keyword>
<accession>A0A6A6Z3J8</accession>
<dbReference type="PANTHER" id="PTHR31586:SF1">
    <property type="entry name" value="CYTOCHROME C OXIDASE ASSEMBLY PROTEIN COX20, MITOCHONDRIAL"/>
    <property type="match status" value="1"/>
</dbReference>
<evidence type="ECO:0000256" key="2">
    <source>
        <dbReference type="ARBA" id="ARBA00009575"/>
    </source>
</evidence>
<feature type="region of interest" description="Disordered" evidence="10">
    <location>
        <begin position="1"/>
        <end position="46"/>
    </location>
</feature>
<keyword evidence="6" id="KW-1133">Transmembrane helix</keyword>
<evidence type="ECO:0000256" key="8">
    <source>
        <dbReference type="ARBA" id="ARBA00023136"/>
    </source>
</evidence>
<evidence type="ECO:0000256" key="4">
    <source>
        <dbReference type="ARBA" id="ARBA00022692"/>
    </source>
</evidence>
<dbReference type="InterPro" id="IPR022533">
    <property type="entry name" value="Cox20"/>
</dbReference>
<sequence length="191" mass="21496">MADDTRQSSPTYPPPKAEDVAQEAARYRTPANTMPGGTANTAGGEKLDDESMLTKAVKMITWEDWKNIGRMPCAKDSLMTGILSGFVMGGMMGLVGRNVWTACNVSVGAFMLSSTGGYTYCQYRRSIERDGLRQVQAVAAAKKAEHEEKRRKAIAKRKEEERIIKEKLEEERRKSWSYWASRNLKFWGSEK</sequence>
<keyword evidence="8" id="KW-0472">Membrane</keyword>
<dbReference type="Pfam" id="PF12597">
    <property type="entry name" value="Cox20"/>
    <property type="match status" value="1"/>
</dbReference>
<name>A0A6A6Z3J8_9PEZI</name>
<dbReference type="EMBL" id="MU003694">
    <property type="protein sequence ID" value="KAF2814827.1"/>
    <property type="molecule type" value="Genomic_DNA"/>
</dbReference>
<keyword evidence="12" id="KW-1185">Reference proteome</keyword>
<evidence type="ECO:0000256" key="5">
    <source>
        <dbReference type="ARBA" id="ARBA00022792"/>
    </source>
</evidence>
<evidence type="ECO:0000313" key="11">
    <source>
        <dbReference type="EMBL" id="KAF2814827.1"/>
    </source>
</evidence>
<evidence type="ECO:0000256" key="3">
    <source>
        <dbReference type="ARBA" id="ARBA00017689"/>
    </source>
</evidence>
<evidence type="ECO:0000256" key="9">
    <source>
        <dbReference type="SAM" id="Coils"/>
    </source>
</evidence>
<dbReference type="GO" id="GO:0005743">
    <property type="term" value="C:mitochondrial inner membrane"/>
    <property type="evidence" value="ECO:0007669"/>
    <property type="project" value="UniProtKB-SubCell"/>
</dbReference>
<evidence type="ECO:0000256" key="1">
    <source>
        <dbReference type="ARBA" id="ARBA00004273"/>
    </source>
</evidence>
<evidence type="ECO:0000313" key="12">
    <source>
        <dbReference type="Proteomes" id="UP000504636"/>
    </source>
</evidence>
<proteinExistence type="inferred from homology"/>
<keyword evidence="7" id="KW-0496">Mitochondrion</keyword>
<reference evidence="13" key="2">
    <citation type="submission" date="2020-04" db="EMBL/GenBank/DDBJ databases">
        <authorList>
            <consortium name="NCBI Genome Project"/>
        </authorList>
    </citation>
    <scope>NUCLEOTIDE SEQUENCE</scope>
    <source>
        <strain evidence="13">CBS 304.34</strain>
    </source>
</reference>
<dbReference type="GeneID" id="54465879"/>
<evidence type="ECO:0000256" key="7">
    <source>
        <dbReference type="ARBA" id="ARBA00023128"/>
    </source>
</evidence>